<sequence length="118" mass="13878">MSMFEIVTLMLVSVDIGWKKRTGDVGYIGGDVKTIECKPEELFTFLLDEFGEGLYMHRLWYTLPFEDHKDRKKLSHVRDASLKRCVKRWKGVLNLFLVSTVDHPEEEQIQEPCEEEIE</sequence>
<proteinExistence type="predicted"/>
<name>A0ABQ7XHV6_BRANA</name>
<gene>
    <name evidence="1" type="ORF">HID58_024527</name>
</gene>
<organism evidence="1 2">
    <name type="scientific">Brassica napus</name>
    <name type="common">Rape</name>
    <dbReference type="NCBI Taxonomy" id="3708"/>
    <lineage>
        <taxon>Eukaryota</taxon>
        <taxon>Viridiplantae</taxon>
        <taxon>Streptophyta</taxon>
        <taxon>Embryophyta</taxon>
        <taxon>Tracheophyta</taxon>
        <taxon>Spermatophyta</taxon>
        <taxon>Magnoliopsida</taxon>
        <taxon>eudicotyledons</taxon>
        <taxon>Gunneridae</taxon>
        <taxon>Pentapetalae</taxon>
        <taxon>rosids</taxon>
        <taxon>malvids</taxon>
        <taxon>Brassicales</taxon>
        <taxon>Brassicaceae</taxon>
        <taxon>Brassiceae</taxon>
        <taxon>Brassica</taxon>
    </lineage>
</organism>
<protein>
    <submittedName>
        <fullName evidence="1">Uncharacterized protein</fullName>
    </submittedName>
</protein>
<reference evidence="1 2" key="1">
    <citation type="submission" date="2021-05" db="EMBL/GenBank/DDBJ databases">
        <title>Genome Assembly of Synthetic Allotetraploid Brassica napus Reveals Homoeologous Exchanges between Subgenomes.</title>
        <authorList>
            <person name="Davis J.T."/>
        </authorList>
    </citation>
    <scope>NUCLEOTIDE SEQUENCE [LARGE SCALE GENOMIC DNA]</scope>
    <source>
        <strain evidence="2">cv. Da-Ae</strain>
        <tissue evidence="1">Seedling</tissue>
    </source>
</reference>
<keyword evidence="2" id="KW-1185">Reference proteome</keyword>
<evidence type="ECO:0000313" key="1">
    <source>
        <dbReference type="EMBL" id="KAH0854984.1"/>
    </source>
</evidence>
<accession>A0ABQ7XHV6</accession>
<evidence type="ECO:0000313" key="2">
    <source>
        <dbReference type="Proteomes" id="UP000824890"/>
    </source>
</evidence>
<dbReference type="Proteomes" id="UP000824890">
    <property type="component" value="Unassembled WGS sequence"/>
</dbReference>
<comment type="caution">
    <text evidence="1">The sequence shown here is derived from an EMBL/GenBank/DDBJ whole genome shotgun (WGS) entry which is preliminary data.</text>
</comment>
<dbReference type="EMBL" id="JAGKQM010000189">
    <property type="protein sequence ID" value="KAH0854984.1"/>
    <property type="molecule type" value="Genomic_DNA"/>
</dbReference>